<dbReference type="OrthoDB" id="10575at2157"/>
<proteinExistence type="predicted"/>
<dbReference type="PANTHER" id="PTHR30121:SF1">
    <property type="entry name" value="AAA+ ATPASE DOMAIN-CONTAINING PROTEIN"/>
    <property type="match status" value="1"/>
</dbReference>
<evidence type="ECO:0000313" key="3">
    <source>
        <dbReference type="Proteomes" id="UP000248410"/>
    </source>
</evidence>
<dbReference type="EMBL" id="CP029288">
    <property type="protein sequence ID" value="AWR96123.1"/>
    <property type="molecule type" value="Genomic_DNA"/>
</dbReference>
<organism evidence="2 3">
    <name type="scientific">Acidianus sulfidivorans JP7</name>
    <dbReference type="NCBI Taxonomy" id="619593"/>
    <lineage>
        <taxon>Archaea</taxon>
        <taxon>Thermoproteota</taxon>
        <taxon>Thermoprotei</taxon>
        <taxon>Sulfolobales</taxon>
        <taxon>Sulfolobaceae</taxon>
        <taxon>Acidianus</taxon>
    </lineage>
</organism>
<evidence type="ECO:0000313" key="2">
    <source>
        <dbReference type="EMBL" id="AWR96123.1"/>
    </source>
</evidence>
<evidence type="ECO:0000259" key="1">
    <source>
        <dbReference type="SMART" id="SM00382"/>
    </source>
</evidence>
<dbReference type="Gene3D" id="3.40.50.300">
    <property type="entry name" value="P-loop containing nucleotide triphosphate hydrolases"/>
    <property type="match status" value="2"/>
</dbReference>
<keyword evidence="3" id="KW-1185">Reference proteome</keyword>
<dbReference type="InterPro" id="IPR027417">
    <property type="entry name" value="P-loop_NTPase"/>
</dbReference>
<dbReference type="Proteomes" id="UP000248410">
    <property type="component" value="Chromosome"/>
</dbReference>
<dbReference type="PANTHER" id="PTHR30121">
    <property type="entry name" value="UNCHARACTERIZED PROTEIN YJGR-RELATED"/>
    <property type="match status" value="1"/>
</dbReference>
<name>A0A2U9IJB9_9CREN</name>
<dbReference type="InterPro" id="IPR003593">
    <property type="entry name" value="AAA+_ATPase"/>
</dbReference>
<dbReference type="SUPFAM" id="SSF52540">
    <property type="entry name" value="P-loop containing nucleoside triphosphate hydrolases"/>
    <property type="match status" value="1"/>
</dbReference>
<reference evidence="2 3" key="1">
    <citation type="submission" date="2018-05" db="EMBL/GenBank/DDBJ databases">
        <title>Complete Genome Sequences of Extremely Thermoacidophilic, Metal-Mobilizing Type-Strain Members of the Archaeal Family Sulfolobaceae: Acidianus brierleyi DSM-1651T, Acidianus sulfidivorans DSM-18786T, Metallosphaera hakonensis DSM-7519T, and Metallosphaera prunae DSM-10039T.</title>
        <authorList>
            <person name="Counts J.A."/>
            <person name="Kelly R.M."/>
        </authorList>
    </citation>
    <scope>NUCLEOTIDE SEQUENCE [LARGE SCALE GENOMIC DNA]</scope>
    <source>
        <strain evidence="2 3">JP7</strain>
    </source>
</reference>
<gene>
    <name evidence="2" type="ORF">DFR86_00200</name>
</gene>
<dbReference type="AlphaFoldDB" id="A0A2U9IJB9"/>
<dbReference type="RefSeq" id="WP_110379013.1">
    <property type="nucleotide sequence ID" value="NZ_CP029288.2"/>
</dbReference>
<sequence>MTEVSNLIEGARERAKQYSKENEVVGLISRVVTVSHGEEEKEVKADIPFEVYLKKKFLVGSYIGISLPIPGTLMLGRIKAVERADILAVSKVPSLSPSEDSSGLATPLTVTVELLSEKVEDEVVPPSSPVDPQSPIFIPNESFIKEMLGLPDNGISIGNIMEGYRKLNVPIMIPHEVLRHHMLVVGTTGAGKTNLLKLIMSRANTPLIVFDIQGDFVRPMAKMGGNILVPVPRDYSMKVVDFVNVFLKRSGLIGYKIKDVNGNKIEMENDKGESFTLYLIGFHFRKTYDILADVSPFFSVQAAYFFKLATRNCNTTIDQWEEKCSDVLGNFKLHSSTRDNIFRSIIQLRESGIVDVKMGNVTLDEPNYVDLLQKRSVLDLRWVTETSINSATMSAFVIVERLFHEIDKRYKEKGETTPFLMIFDEAHEYFPQGGREEGEKESLERLINRILRLGRVRGIGVIFATHKPQDLNDLVLTLTNSKIALRADEDALEKIDMKEYAKLLQASPPGYGVLRTFSLKVNDLIFRSEKYEE</sequence>
<accession>A0A2U9IJB9</accession>
<dbReference type="KEGG" id="asul:DFR86_00200"/>
<dbReference type="InterPro" id="IPR002789">
    <property type="entry name" value="HerA_central"/>
</dbReference>
<dbReference type="GeneID" id="36836343"/>
<feature type="domain" description="AAA+ ATPase" evidence="1">
    <location>
        <begin position="178"/>
        <end position="489"/>
    </location>
</feature>
<protein>
    <submittedName>
        <fullName evidence="2">AAA family ATPase</fullName>
    </submittedName>
</protein>
<dbReference type="Pfam" id="PF01935">
    <property type="entry name" value="DUF87"/>
    <property type="match status" value="1"/>
</dbReference>
<dbReference type="InterPro" id="IPR051162">
    <property type="entry name" value="T4SS_component"/>
</dbReference>
<dbReference type="SMART" id="SM00382">
    <property type="entry name" value="AAA"/>
    <property type="match status" value="1"/>
</dbReference>